<dbReference type="EMBL" id="CP003563">
    <property type="protein sequence ID" value="AFL50940.1"/>
    <property type="molecule type" value="Genomic_DNA"/>
</dbReference>
<dbReference type="Proteomes" id="UP000006180">
    <property type="component" value="Chromosome"/>
</dbReference>
<evidence type="ECO:0000256" key="1">
    <source>
        <dbReference type="SAM" id="MobiDB-lite"/>
    </source>
</evidence>
<evidence type="ECO:0000313" key="2">
    <source>
        <dbReference type="EMBL" id="AFL50940.1"/>
    </source>
</evidence>
<organism evidence="2 3">
    <name type="scientific">Sinorhizobium fredii (strain USDA 257)</name>
    <dbReference type="NCBI Taxonomy" id="1185652"/>
    <lineage>
        <taxon>Bacteria</taxon>
        <taxon>Pseudomonadati</taxon>
        <taxon>Pseudomonadota</taxon>
        <taxon>Alphaproteobacteria</taxon>
        <taxon>Hyphomicrobiales</taxon>
        <taxon>Rhizobiaceae</taxon>
        <taxon>Sinorhizobium/Ensifer group</taxon>
        <taxon>Sinorhizobium</taxon>
    </lineage>
</organism>
<dbReference type="HOGENOM" id="CLU_3317049_0_0_5"/>
<name>I3X4Y4_SINF2</name>
<dbReference type="AlphaFoldDB" id="I3X4Y4"/>
<sequence length="39" mass="4109">MAPGTNVSAIRRSFSSFGQSRGLRRARTGAAVKTSNVRG</sequence>
<gene>
    <name evidence="2" type="ORF">USDA257_c23630</name>
</gene>
<dbReference type="KEGG" id="sfd:USDA257_c23630"/>
<evidence type="ECO:0000313" key="3">
    <source>
        <dbReference type="Proteomes" id="UP000006180"/>
    </source>
</evidence>
<proteinExistence type="predicted"/>
<accession>I3X4Y4</accession>
<feature type="region of interest" description="Disordered" evidence="1">
    <location>
        <begin position="16"/>
        <end position="39"/>
    </location>
</feature>
<dbReference type="STRING" id="1185652.USDA257_c23630"/>
<protein>
    <submittedName>
        <fullName evidence="2">Uncharacterized protein</fullName>
    </submittedName>
</protein>
<dbReference type="PATRIC" id="fig|1185652.3.peg.2446"/>
<reference evidence="2 3" key="1">
    <citation type="journal article" date="2012" name="J. Bacteriol.">
        <title>Complete genome sequence of the broad-host-range strain Sinorhizobium fredii USDA257.</title>
        <authorList>
            <person name="Schuldes J."/>
            <person name="Rodriguez Orbegoso M."/>
            <person name="Schmeisser C."/>
            <person name="Krishnan H.B."/>
            <person name="Daniel R."/>
            <person name="Streit W.R."/>
        </authorList>
    </citation>
    <scope>NUCLEOTIDE SEQUENCE [LARGE SCALE GENOMIC DNA]</scope>
    <source>
        <strain evidence="2 3">USDA 257</strain>
    </source>
</reference>